<dbReference type="EMBL" id="JAENIM010000007">
    <property type="protein sequence ID" value="MBK1789580.1"/>
    <property type="molecule type" value="Genomic_DNA"/>
</dbReference>
<reference evidence="1" key="1">
    <citation type="submission" date="2021-01" db="EMBL/GenBank/DDBJ databases">
        <title>Modified the classification status of verrucomicrobia.</title>
        <authorList>
            <person name="Feng X."/>
        </authorList>
    </citation>
    <scope>NUCLEOTIDE SEQUENCE</scope>
    <source>
        <strain evidence="1">_KCTC 22039</strain>
    </source>
</reference>
<keyword evidence="2" id="KW-1185">Reference proteome</keyword>
<dbReference type="AlphaFoldDB" id="A0A8J7SIH9"/>
<dbReference type="RefSeq" id="WP_200309553.1">
    <property type="nucleotide sequence ID" value="NZ_JAENIM010000007.1"/>
</dbReference>
<proteinExistence type="predicted"/>
<comment type="caution">
    <text evidence="1">The sequence shown here is derived from an EMBL/GenBank/DDBJ whole genome shotgun (WGS) entry which is preliminary data.</text>
</comment>
<accession>A0A8J7SIH9</accession>
<organism evidence="1 2">
    <name type="scientific">Persicirhabdus sediminis</name>
    <dbReference type="NCBI Taxonomy" id="454144"/>
    <lineage>
        <taxon>Bacteria</taxon>
        <taxon>Pseudomonadati</taxon>
        <taxon>Verrucomicrobiota</taxon>
        <taxon>Verrucomicrobiia</taxon>
        <taxon>Verrucomicrobiales</taxon>
        <taxon>Verrucomicrobiaceae</taxon>
        <taxon>Persicirhabdus</taxon>
    </lineage>
</organism>
<evidence type="ECO:0000313" key="2">
    <source>
        <dbReference type="Proteomes" id="UP000624703"/>
    </source>
</evidence>
<evidence type="ECO:0000313" key="1">
    <source>
        <dbReference type="EMBL" id="MBK1789580.1"/>
    </source>
</evidence>
<protein>
    <submittedName>
        <fullName evidence="1">Uncharacterized protein</fullName>
    </submittedName>
</protein>
<gene>
    <name evidence="1" type="ORF">JIN82_00275</name>
</gene>
<dbReference type="Proteomes" id="UP000624703">
    <property type="component" value="Unassembled WGS sequence"/>
</dbReference>
<sequence length="677" mass="72930">MKKNSLRPGYAAMISVVSLGMLLLGVMLVNQRNAVAALDVQRDVHLRADYSQREDAFLRSLVQMVPERAALAMQEGSAPGSAGFSKVQWGQIFEDAIEAANAEIAQDGFVSKINSKALSANVADYDSKGNLVNSIVGYDKSAGKSGITFALPDDIKMPLALSYDSGSNLNEKYEIAAPIVSFEKGYYDRGSFSNYSMLPYPNIQFGYAKPGEDFVAKRNWWAFSVDFADDGEAKHHGESSYVGSTVKHYIMSLYEIPSQLPISADAFMNLGRHGSDDVVSGGGGEWSDSIKIEGGVYGRRVQQDGGSQNYDYVATTEGAEISDLTSVGGITSNSVDRDSYNSANANIYGSSTGGGQDGVESFFPVSRSSDSGRVAFIPINAGTEFFDLYGNDSSNGVSPTAWDVYSRGAKQCNLIIDIVEAAESGGQGTPYGIRVSYTNRSGGLTSNFYLPKSHSLIGLNGYYDWSLHTKDTRFPFVVSKAYLGNEYDASTVAQSTLEIDVSLLREFCNKQGILLSDNNKIMVTYKAIPSVSPAPSDSLFDDALNNDTNIAVKISGASDLTSDFADGLSVVTHMRCFIDSDFNQKALSNGNYPAVSIFSPDVRFGAATADLMVTFEGRVNVLSTDRDAVVNPLDLRSASGKSFGSMIEADLKPATSVQQIPPIHFMNWLVVVEEVGQ</sequence>
<name>A0A8J7SIH9_9BACT</name>